<evidence type="ECO:0000313" key="4">
    <source>
        <dbReference type="EMBL" id="KAG1369728.1"/>
    </source>
</evidence>
<feature type="domain" description="CCHC-type" evidence="3">
    <location>
        <begin position="214"/>
        <end position="229"/>
    </location>
</feature>
<protein>
    <submittedName>
        <fullName evidence="4">Putative serine/arginine-rich splicing factor 4</fullName>
    </submittedName>
</protein>
<organism evidence="4 5">
    <name type="scientific">Cocos nucifera</name>
    <name type="common">Coconut palm</name>
    <dbReference type="NCBI Taxonomy" id="13894"/>
    <lineage>
        <taxon>Eukaryota</taxon>
        <taxon>Viridiplantae</taxon>
        <taxon>Streptophyta</taxon>
        <taxon>Embryophyta</taxon>
        <taxon>Tracheophyta</taxon>
        <taxon>Spermatophyta</taxon>
        <taxon>Magnoliopsida</taxon>
        <taxon>Liliopsida</taxon>
        <taxon>Arecaceae</taxon>
        <taxon>Arecoideae</taxon>
        <taxon>Cocoseae</taxon>
        <taxon>Attaleinae</taxon>
        <taxon>Cocos</taxon>
    </lineage>
</organism>
<accession>A0A8K0NDT5</accession>
<dbReference type="InterPro" id="IPR001878">
    <property type="entry name" value="Znf_CCHC"/>
</dbReference>
<feature type="region of interest" description="Disordered" evidence="2">
    <location>
        <begin position="62"/>
        <end position="91"/>
    </location>
</feature>
<proteinExistence type="predicted"/>
<dbReference type="GO" id="GO:0003676">
    <property type="term" value="F:nucleic acid binding"/>
    <property type="evidence" value="ECO:0007669"/>
    <property type="project" value="InterPro"/>
</dbReference>
<gene>
    <name evidence="4" type="ORF">COCNU_15G000940</name>
</gene>
<dbReference type="PANTHER" id="PTHR48038">
    <property type="entry name" value="RIBONUCLEOPROTEIN RB97D"/>
    <property type="match status" value="1"/>
</dbReference>
<feature type="region of interest" description="Disordered" evidence="2">
    <location>
        <begin position="166"/>
        <end position="206"/>
    </location>
</feature>
<evidence type="ECO:0000256" key="1">
    <source>
        <dbReference type="PROSITE-ProRule" id="PRU00047"/>
    </source>
</evidence>
<keyword evidence="1" id="KW-0863">Zinc-finger</keyword>
<dbReference type="Proteomes" id="UP000797356">
    <property type="component" value="Chromosome 15"/>
</dbReference>
<keyword evidence="1" id="KW-0479">Metal-binding</keyword>
<evidence type="ECO:0000256" key="2">
    <source>
        <dbReference type="SAM" id="MobiDB-lite"/>
    </source>
</evidence>
<reference evidence="4" key="1">
    <citation type="journal article" date="2017" name="Gigascience">
        <title>The genome draft of coconut (Cocos nucifera).</title>
        <authorList>
            <person name="Xiao Y."/>
            <person name="Xu P."/>
            <person name="Fan H."/>
            <person name="Baudouin L."/>
            <person name="Xia W."/>
            <person name="Bocs S."/>
            <person name="Xu J."/>
            <person name="Li Q."/>
            <person name="Guo A."/>
            <person name="Zhou L."/>
            <person name="Li J."/>
            <person name="Wu Y."/>
            <person name="Ma Z."/>
            <person name="Armero A."/>
            <person name="Issali A.E."/>
            <person name="Liu N."/>
            <person name="Peng M."/>
            <person name="Yang Y."/>
        </authorList>
    </citation>
    <scope>NUCLEOTIDE SEQUENCE</scope>
    <source>
        <tissue evidence="4">Spear leaf of Hainan Tall coconut</tissue>
    </source>
</reference>
<sequence length="233" mass="26159">MFNEKNLNGFSGERALQVLQGKNICGEKISLNWSNRQPRPLQRPARSTRFYEPYCGRNFREDNDSIGIRGSQGRRDFSTGGAHVPDNHGWHQLDMTPNNEAGGMHEDTNDIGGDEGVNSNERVMEESDTIDLDPLENDQWGEPINDTLTSNGDEFDCCEPYHGYNRSNENGNVQIASSYGSPDRGSSKEKRQIEQSVGDDTDRNCDKSKTWQTCYNCGLIGNIMRNCPQGDAR</sequence>
<dbReference type="EMBL" id="CM017886">
    <property type="protein sequence ID" value="KAG1369728.1"/>
    <property type="molecule type" value="Genomic_DNA"/>
</dbReference>
<reference evidence="4" key="2">
    <citation type="submission" date="2019-07" db="EMBL/GenBank/DDBJ databases">
        <authorList>
            <person name="Yang Y."/>
            <person name="Bocs S."/>
            <person name="Baudouin L."/>
        </authorList>
    </citation>
    <scope>NUCLEOTIDE SEQUENCE</scope>
    <source>
        <tissue evidence="4">Spear leaf of Hainan Tall coconut</tissue>
    </source>
</reference>
<dbReference type="OrthoDB" id="5970at2759"/>
<keyword evidence="5" id="KW-1185">Reference proteome</keyword>
<evidence type="ECO:0000313" key="5">
    <source>
        <dbReference type="Proteomes" id="UP000797356"/>
    </source>
</evidence>
<evidence type="ECO:0000259" key="3">
    <source>
        <dbReference type="PROSITE" id="PS50158"/>
    </source>
</evidence>
<feature type="compositionally biased region" description="Polar residues" evidence="2">
    <location>
        <begin position="166"/>
        <end position="180"/>
    </location>
</feature>
<dbReference type="Gene3D" id="4.10.60.10">
    <property type="entry name" value="Zinc finger, CCHC-type"/>
    <property type="match status" value="1"/>
</dbReference>
<dbReference type="GO" id="GO:0008270">
    <property type="term" value="F:zinc ion binding"/>
    <property type="evidence" value="ECO:0007669"/>
    <property type="project" value="UniProtKB-KW"/>
</dbReference>
<dbReference type="AlphaFoldDB" id="A0A8K0NDT5"/>
<keyword evidence="1" id="KW-0862">Zinc</keyword>
<dbReference type="PROSITE" id="PS50158">
    <property type="entry name" value="ZF_CCHC"/>
    <property type="match status" value="1"/>
</dbReference>
<name>A0A8K0NDT5_COCNU</name>
<comment type="caution">
    <text evidence="4">The sequence shown here is derived from an EMBL/GenBank/DDBJ whole genome shotgun (WGS) entry which is preliminary data.</text>
</comment>
<dbReference type="PANTHER" id="PTHR48038:SF2">
    <property type="entry name" value="OS02G0536400 PROTEIN"/>
    <property type="match status" value="1"/>
</dbReference>